<name>A0A1V3J2R1_9PAST</name>
<comment type="caution">
    <text evidence="1">The sequence shown here is derived from an EMBL/GenBank/DDBJ whole genome shotgun (WGS) entry which is preliminary data.</text>
</comment>
<gene>
    <name evidence="1" type="ORF">BKK52_04185</name>
</gene>
<dbReference type="EMBL" id="MLHL01000018">
    <property type="protein sequence ID" value="OOF49243.1"/>
    <property type="molecule type" value="Genomic_DNA"/>
</dbReference>
<sequence>MKLCFTHATLADQRSDGLLDKFRKDPNSLNQYEREQFITYLERYYVETMTGRTSTGYKWVHQ</sequence>
<proteinExistence type="predicted"/>
<dbReference type="Proteomes" id="UP000189161">
    <property type="component" value="Unassembled WGS sequence"/>
</dbReference>
<organism evidence="1 2">
    <name type="scientific">Rodentibacter trehalosifermentans</name>
    <dbReference type="NCBI Taxonomy" id="1908263"/>
    <lineage>
        <taxon>Bacteria</taxon>
        <taxon>Pseudomonadati</taxon>
        <taxon>Pseudomonadota</taxon>
        <taxon>Gammaproteobacteria</taxon>
        <taxon>Pasteurellales</taxon>
        <taxon>Pasteurellaceae</taxon>
        <taxon>Rodentibacter</taxon>
    </lineage>
</organism>
<keyword evidence="2" id="KW-1185">Reference proteome</keyword>
<evidence type="ECO:0000313" key="2">
    <source>
        <dbReference type="Proteomes" id="UP000189161"/>
    </source>
</evidence>
<dbReference type="AlphaFoldDB" id="A0A1V3J2R1"/>
<protein>
    <submittedName>
        <fullName evidence="1">Uncharacterized protein</fullName>
    </submittedName>
</protein>
<evidence type="ECO:0000313" key="1">
    <source>
        <dbReference type="EMBL" id="OOF49243.1"/>
    </source>
</evidence>
<accession>A0A1V3J2R1</accession>
<reference evidence="1 2" key="1">
    <citation type="submission" date="2016-10" db="EMBL/GenBank/DDBJ databases">
        <title>Rodentibacter gen. nov. and new species.</title>
        <authorList>
            <person name="Christensen H."/>
        </authorList>
    </citation>
    <scope>NUCLEOTIDE SEQUENCE [LARGE SCALE GENOMIC DNA]</scope>
    <source>
        <strain evidence="1 2">H1987082031</strain>
    </source>
</reference>